<organism evidence="1">
    <name type="scientific">Siphoviridae sp. ctLsx2</name>
    <dbReference type="NCBI Taxonomy" id="2826254"/>
    <lineage>
        <taxon>Viruses</taxon>
        <taxon>Duplodnaviria</taxon>
        <taxon>Heunggongvirae</taxon>
        <taxon>Uroviricota</taxon>
        <taxon>Caudoviricetes</taxon>
    </lineage>
</organism>
<dbReference type="EMBL" id="BK015728">
    <property type="protein sequence ID" value="DAE22194.1"/>
    <property type="molecule type" value="Genomic_DNA"/>
</dbReference>
<protein>
    <submittedName>
        <fullName evidence="1">UBA-like domain protein</fullName>
    </submittedName>
</protein>
<reference evidence="1" key="1">
    <citation type="journal article" date="2021" name="Proc. Natl. Acad. Sci. U.S.A.">
        <title>A Catalog of Tens of Thousands of Viruses from Human Metagenomes Reveals Hidden Associations with Chronic Diseases.</title>
        <authorList>
            <person name="Tisza M.J."/>
            <person name="Buck C.B."/>
        </authorList>
    </citation>
    <scope>NUCLEOTIDE SEQUENCE</scope>
    <source>
        <strain evidence="1">CtLsx2</strain>
    </source>
</reference>
<accession>A0A8S5QTC3</accession>
<sequence length="43" mass="4862">MVEKLVSLGFTQQMAEDIIWAYQDDLPGLKAYVRVIEIVAAHV</sequence>
<proteinExistence type="predicted"/>
<evidence type="ECO:0000313" key="1">
    <source>
        <dbReference type="EMBL" id="DAE22194.1"/>
    </source>
</evidence>
<name>A0A8S5QTC3_9CAUD</name>